<accession>A0A2T3A2X6</accession>
<name>A0A2T3A2X6_9PEZI</name>
<organism evidence="1 2">
    <name type="scientific">Coniella lustricola</name>
    <dbReference type="NCBI Taxonomy" id="2025994"/>
    <lineage>
        <taxon>Eukaryota</taxon>
        <taxon>Fungi</taxon>
        <taxon>Dikarya</taxon>
        <taxon>Ascomycota</taxon>
        <taxon>Pezizomycotina</taxon>
        <taxon>Sordariomycetes</taxon>
        <taxon>Sordariomycetidae</taxon>
        <taxon>Diaporthales</taxon>
        <taxon>Schizoparmaceae</taxon>
        <taxon>Coniella</taxon>
    </lineage>
</organism>
<dbReference type="AlphaFoldDB" id="A0A2T3A2X6"/>
<proteinExistence type="predicted"/>
<evidence type="ECO:0000313" key="1">
    <source>
        <dbReference type="EMBL" id="PSR81906.1"/>
    </source>
</evidence>
<evidence type="ECO:0000313" key="2">
    <source>
        <dbReference type="Proteomes" id="UP000241462"/>
    </source>
</evidence>
<reference evidence="1 2" key="1">
    <citation type="journal article" date="2018" name="Mycol. Prog.">
        <title>Coniella lustricola, a new species from submerged detritus.</title>
        <authorList>
            <person name="Raudabaugh D.B."/>
            <person name="Iturriaga T."/>
            <person name="Carver A."/>
            <person name="Mondo S."/>
            <person name="Pangilinan J."/>
            <person name="Lipzen A."/>
            <person name="He G."/>
            <person name="Amirebrahimi M."/>
            <person name="Grigoriev I.V."/>
            <person name="Miller A.N."/>
        </authorList>
    </citation>
    <scope>NUCLEOTIDE SEQUENCE [LARGE SCALE GENOMIC DNA]</scope>
    <source>
        <strain evidence="1 2">B22-T-1</strain>
    </source>
</reference>
<gene>
    <name evidence="1" type="ORF">BD289DRAFT_30722</name>
</gene>
<keyword evidence="2" id="KW-1185">Reference proteome</keyword>
<dbReference type="EMBL" id="KZ678491">
    <property type="protein sequence ID" value="PSR81906.1"/>
    <property type="molecule type" value="Genomic_DNA"/>
</dbReference>
<dbReference type="Proteomes" id="UP000241462">
    <property type="component" value="Unassembled WGS sequence"/>
</dbReference>
<protein>
    <submittedName>
        <fullName evidence="1">Uncharacterized protein</fullName>
    </submittedName>
</protein>
<dbReference type="InParanoid" id="A0A2T3A2X6"/>
<sequence>METSPGPSLSWCLAPEPGEHSAHATAEEDGLLHLMQLPDSLVGALLLVAATRIAPRGSRTRGREIFPIAASSVSNAWDSIIPTHLGTASICSAHYCGTALLPWILTPPPMSSTSDTSSFHDVGLTLQPSDTYVYPFTTYVSFNISESHL</sequence>